<proteinExistence type="predicted"/>
<reference evidence="2 3" key="1">
    <citation type="submission" date="2024-06" db="EMBL/GenBank/DDBJ databases">
        <title>The Natural Products Discovery Center: Release of the First 8490 Sequenced Strains for Exploring Actinobacteria Biosynthetic Diversity.</title>
        <authorList>
            <person name="Kalkreuter E."/>
            <person name="Kautsar S.A."/>
            <person name="Yang D."/>
            <person name="Bader C.D."/>
            <person name="Teijaro C.N."/>
            <person name="Fluegel L."/>
            <person name="Davis C.M."/>
            <person name="Simpson J.R."/>
            <person name="Lauterbach L."/>
            <person name="Steele A.D."/>
            <person name="Gui C."/>
            <person name="Meng S."/>
            <person name="Li G."/>
            <person name="Viehrig K."/>
            <person name="Ye F."/>
            <person name="Su P."/>
            <person name="Kiefer A.F."/>
            <person name="Nichols A."/>
            <person name="Cepeda A.J."/>
            <person name="Yan W."/>
            <person name="Fan B."/>
            <person name="Jiang Y."/>
            <person name="Adhikari A."/>
            <person name="Zheng C.-J."/>
            <person name="Schuster L."/>
            <person name="Cowan T.M."/>
            <person name="Smanski M.J."/>
            <person name="Chevrette M.G."/>
            <person name="De Carvalho L.P.S."/>
            <person name="Shen B."/>
        </authorList>
    </citation>
    <scope>NUCLEOTIDE SEQUENCE [LARGE SCALE GENOMIC DNA]</scope>
    <source>
        <strain evidence="2 3">NPDC019434</strain>
    </source>
</reference>
<evidence type="ECO:0000313" key="2">
    <source>
        <dbReference type="EMBL" id="MEU2120599.1"/>
    </source>
</evidence>
<dbReference type="RefSeq" id="WP_357989945.1">
    <property type="nucleotide sequence ID" value="NZ_JBEYBR010000003.1"/>
</dbReference>
<sequence length="128" mass="13510">MRRIADSGYSTLLVPDFPLTQPAPGPMLATAAAWTDLRVGAWVYASPLHPAWLTAREAHSLSLLTDGRFGGEGRREAAPPVSRADVGSRLRSRAEAGARGCTWHGLRRFAPGSVASHGRIRDPGAAGG</sequence>
<evidence type="ECO:0008006" key="4">
    <source>
        <dbReference type="Google" id="ProtNLM"/>
    </source>
</evidence>
<dbReference type="Gene3D" id="3.20.20.30">
    <property type="entry name" value="Luciferase-like domain"/>
    <property type="match status" value="1"/>
</dbReference>
<comment type="caution">
    <text evidence="2">The sequence shown here is derived from an EMBL/GenBank/DDBJ whole genome shotgun (WGS) entry which is preliminary data.</text>
</comment>
<keyword evidence="3" id="KW-1185">Reference proteome</keyword>
<feature type="region of interest" description="Disordered" evidence="1">
    <location>
        <begin position="68"/>
        <end position="90"/>
    </location>
</feature>
<organism evidence="2 3">
    <name type="scientific">Nocardia niwae</name>
    <dbReference type="NCBI Taxonomy" id="626084"/>
    <lineage>
        <taxon>Bacteria</taxon>
        <taxon>Bacillati</taxon>
        <taxon>Actinomycetota</taxon>
        <taxon>Actinomycetes</taxon>
        <taxon>Mycobacteriales</taxon>
        <taxon>Nocardiaceae</taxon>
        <taxon>Nocardia</taxon>
    </lineage>
</organism>
<dbReference type="Proteomes" id="UP001550535">
    <property type="component" value="Unassembled WGS sequence"/>
</dbReference>
<evidence type="ECO:0000256" key="1">
    <source>
        <dbReference type="SAM" id="MobiDB-lite"/>
    </source>
</evidence>
<accession>A0ABV2X3X7</accession>
<gene>
    <name evidence="2" type="ORF">ABZ507_02105</name>
</gene>
<protein>
    <recommendedName>
        <fullName evidence="4">Luciferase-like domain-containing protein</fullName>
    </recommendedName>
</protein>
<name>A0ABV2X3X7_9NOCA</name>
<dbReference type="EMBL" id="JBEYBR010000003">
    <property type="protein sequence ID" value="MEU2120599.1"/>
    <property type="molecule type" value="Genomic_DNA"/>
</dbReference>
<evidence type="ECO:0000313" key="3">
    <source>
        <dbReference type="Proteomes" id="UP001550535"/>
    </source>
</evidence>
<dbReference type="SUPFAM" id="SSF51679">
    <property type="entry name" value="Bacterial luciferase-like"/>
    <property type="match status" value="1"/>
</dbReference>
<dbReference type="InterPro" id="IPR036661">
    <property type="entry name" value="Luciferase-like_sf"/>
</dbReference>